<dbReference type="GO" id="GO:0003743">
    <property type="term" value="F:translation initiation factor activity"/>
    <property type="evidence" value="ECO:0007669"/>
    <property type="project" value="TreeGrafter"/>
</dbReference>
<comment type="similarity">
    <text evidence="2">Belongs to the eIF-2B gamma/epsilon subunits family.</text>
</comment>
<dbReference type="AlphaFoldDB" id="A0A9P8VAH8"/>
<feature type="region of interest" description="Disordered" evidence="8">
    <location>
        <begin position="1"/>
        <end position="24"/>
    </location>
</feature>
<evidence type="ECO:0000256" key="1">
    <source>
        <dbReference type="ARBA" id="ARBA00004514"/>
    </source>
</evidence>
<evidence type="ECO:0000256" key="6">
    <source>
        <dbReference type="ARBA" id="ARBA00044345"/>
    </source>
</evidence>
<dbReference type="GO" id="GO:0005851">
    <property type="term" value="C:eukaryotic translation initiation factor 2B complex"/>
    <property type="evidence" value="ECO:0007669"/>
    <property type="project" value="TreeGrafter"/>
</dbReference>
<reference evidence="10" key="1">
    <citation type="journal article" date="2021" name="Nat. Commun.">
        <title>Genetic determinants of endophytism in the Arabidopsis root mycobiome.</title>
        <authorList>
            <person name="Mesny F."/>
            <person name="Miyauchi S."/>
            <person name="Thiergart T."/>
            <person name="Pickel B."/>
            <person name="Atanasova L."/>
            <person name="Karlsson M."/>
            <person name="Huettel B."/>
            <person name="Barry K.W."/>
            <person name="Haridas S."/>
            <person name="Chen C."/>
            <person name="Bauer D."/>
            <person name="Andreopoulos W."/>
            <person name="Pangilinan J."/>
            <person name="LaButti K."/>
            <person name="Riley R."/>
            <person name="Lipzen A."/>
            <person name="Clum A."/>
            <person name="Drula E."/>
            <person name="Henrissat B."/>
            <person name="Kohler A."/>
            <person name="Grigoriev I.V."/>
            <person name="Martin F.M."/>
            <person name="Hacquard S."/>
        </authorList>
    </citation>
    <scope>NUCLEOTIDE SEQUENCE</scope>
    <source>
        <strain evidence="10">MPI-SDFR-AT-0117</strain>
    </source>
</reference>
<dbReference type="SUPFAM" id="SSF48371">
    <property type="entry name" value="ARM repeat"/>
    <property type="match status" value="1"/>
</dbReference>
<dbReference type="Gene3D" id="1.25.40.180">
    <property type="match status" value="1"/>
</dbReference>
<proteinExistence type="inferred from homology"/>
<gene>
    <name evidence="10" type="ORF">F5X68DRAFT_169701</name>
</gene>
<dbReference type="InterPro" id="IPR003307">
    <property type="entry name" value="W2_domain"/>
</dbReference>
<dbReference type="Pfam" id="PF25084">
    <property type="entry name" value="LbH_EIF2B"/>
    <property type="match status" value="1"/>
</dbReference>
<dbReference type="PROSITE" id="PS51363">
    <property type="entry name" value="W2"/>
    <property type="match status" value="1"/>
</dbReference>
<organism evidence="10 11">
    <name type="scientific">Plectosphaerella plurivora</name>
    <dbReference type="NCBI Taxonomy" id="936078"/>
    <lineage>
        <taxon>Eukaryota</taxon>
        <taxon>Fungi</taxon>
        <taxon>Dikarya</taxon>
        <taxon>Ascomycota</taxon>
        <taxon>Pezizomycotina</taxon>
        <taxon>Sordariomycetes</taxon>
        <taxon>Hypocreomycetidae</taxon>
        <taxon>Glomerellales</taxon>
        <taxon>Plectosphaerellaceae</taxon>
        <taxon>Plectosphaerella</taxon>
    </lineage>
</organism>
<comment type="subcellular location">
    <subcellularLocation>
        <location evidence="1">Cytoplasm</location>
        <location evidence="1">Cytosol</location>
    </subcellularLocation>
</comment>
<dbReference type="InterPro" id="IPR035543">
    <property type="entry name" value="eIF-2B_epsilon_N"/>
</dbReference>
<dbReference type="InterPro" id="IPR016024">
    <property type="entry name" value="ARM-type_fold"/>
</dbReference>
<evidence type="ECO:0000256" key="7">
    <source>
        <dbReference type="ARBA" id="ARBA00046432"/>
    </source>
</evidence>
<dbReference type="CDD" id="cd04197">
    <property type="entry name" value="eIF-2B_epsilon_N"/>
    <property type="match status" value="1"/>
</dbReference>
<evidence type="ECO:0000259" key="9">
    <source>
        <dbReference type="PROSITE" id="PS51363"/>
    </source>
</evidence>
<feature type="domain" description="W2" evidence="9">
    <location>
        <begin position="535"/>
        <end position="717"/>
    </location>
</feature>
<dbReference type="CDD" id="cd11558">
    <property type="entry name" value="W2_eIF2B_epsilon"/>
    <property type="match status" value="1"/>
</dbReference>
<dbReference type="GO" id="GO:0005829">
    <property type="term" value="C:cytosol"/>
    <property type="evidence" value="ECO:0007669"/>
    <property type="project" value="UniProtKB-SubCell"/>
</dbReference>
<dbReference type="GO" id="GO:0005085">
    <property type="term" value="F:guanyl-nucleotide exchange factor activity"/>
    <property type="evidence" value="ECO:0007669"/>
    <property type="project" value="InterPro"/>
</dbReference>
<comment type="subunit">
    <text evidence="7">Component of the translation initiation factor 2B (eIF2B) complex which is a heterodecamer of two sets of five different subunits: alpha, beta, gamma, delta and epsilon. Subunits alpha, beta and delta comprise a regulatory subcomplex and subunits epsilon and gamma comprise a catalytic subcomplex. Within the complex, the hexameric regulatory complex resides at the center, with the two heterodimeric catalytic subcomplexes bound on opposite sides.</text>
</comment>
<dbReference type="InterPro" id="IPR051956">
    <property type="entry name" value="eIF2B_epsilon"/>
</dbReference>
<dbReference type="InterPro" id="IPR044123">
    <property type="entry name" value="W2_eIF2B_epsilon"/>
</dbReference>
<comment type="caution">
    <text evidence="10">The sequence shown here is derived from an EMBL/GenBank/DDBJ whole genome shotgun (WGS) entry which is preliminary data.</text>
</comment>
<name>A0A9P8VAH8_9PEZI</name>
<feature type="compositionally biased region" description="Acidic residues" evidence="8">
    <location>
        <begin position="466"/>
        <end position="475"/>
    </location>
</feature>
<dbReference type="Gene3D" id="3.90.550.10">
    <property type="entry name" value="Spore Coat Polysaccharide Biosynthesis Protein SpsA, Chain A"/>
    <property type="match status" value="1"/>
</dbReference>
<dbReference type="PANTHER" id="PTHR45887">
    <property type="entry name" value="TRANSLATION INITIATION FACTOR EIF-2B SUBUNIT EPSILON"/>
    <property type="match status" value="1"/>
</dbReference>
<dbReference type="GO" id="GO:0031369">
    <property type="term" value="F:translation initiation factor binding"/>
    <property type="evidence" value="ECO:0007669"/>
    <property type="project" value="InterPro"/>
</dbReference>
<protein>
    <recommendedName>
        <fullName evidence="5">Translation initiation factor eIF2B subunit epsilon</fullName>
    </recommendedName>
    <alternativeName>
        <fullName evidence="6">eIF2B GDP-GTP exchange factor subunit epsilon</fullName>
    </alternativeName>
</protein>
<dbReference type="InterPro" id="IPR056764">
    <property type="entry name" value="LbH_EIF2B3/5"/>
</dbReference>
<evidence type="ECO:0000256" key="3">
    <source>
        <dbReference type="ARBA" id="ARBA00022490"/>
    </source>
</evidence>
<dbReference type="OrthoDB" id="424572at2759"/>
<evidence type="ECO:0000256" key="8">
    <source>
        <dbReference type="SAM" id="MobiDB-lite"/>
    </source>
</evidence>
<dbReference type="SMART" id="SM00515">
    <property type="entry name" value="eIF5C"/>
    <property type="match status" value="1"/>
</dbReference>
<keyword evidence="11" id="KW-1185">Reference proteome</keyword>
<evidence type="ECO:0000313" key="10">
    <source>
        <dbReference type="EMBL" id="KAH6686750.1"/>
    </source>
</evidence>
<keyword evidence="3" id="KW-0963">Cytoplasm</keyword>
<dbReference type="Pfam" id="PF02020">
    <property type="entry name" value="W2"/>
    <property type="match status" value="1"/>
</dbReference>
<feature type="region of interest" description="Disordered" evidence="8">
    <location>
        <begin position="502"/>
        <end position="540"/>
    </location>
</feature>
<evidence type="ECO:0000313" key="11">
    <source>
        <dbReference type="Proteomes" id="UP000770015"/>
    </source>
</evidence>
<keyword evidence="4" id="KW-0648">Protein biosynthesis</keyword>
<sequence length="721" mass="78271">MSSQRPGGAGKGKKSSKPAESKREDVLQAVVITDSFQDRYQPFTVDKPRCLLPLANTPLIEYTLEFLAMNGVQEVFLYPGSHIDQVEDYISRSRWSPDSGKSPFSNITFVRVSDAHSVGDFLRDLDGRGYIDGDFILVHGDLVSNFSLDKALAAHKARREATATNIMTVVLRPGGIEPHRTKTNGITPVFVVDSKTNRILHYDETHPLQAEHYLTLDPAIIDELSADFEVRSDLIDAQVDICTPEVLALWSESFDYELPRRNYLHGVLKDWELNGKAIFAEIIDDGYAARASNLQMYESVSKDILGGWTYPFIPDCNVLPGQSYQRRGHGVSTEDNVEIASSSKVKSSIIGRDTRVGPSSTVTGSVIGRRCRIGKNVTITDSYIWDDATIEDGAVVTRSILGYATTVGKGASVAPGCLLSSDVIISESIKVPESTVVASLAHDGSPLTADPALVGPSGKGAAFTDPEADDADPEDPAVLQKSLIYSLAHLNLSASSLSTLNSDIDSDSEDGSESTPFSASRQRLSSFASDDSGGGGRSSFHQDAVHGLLEALRDDNGDFEPAKLEFMGLRLSTDASDAQMRKAVAVAFSRRAAELLTPEHGSLDSAAAAKKTLTRKGASKFVDEVGVSGGEVEQVEFIYALQRSLLTVRGLEHARAGTLLSALLQKLYELDVLEEEGIVSWWNDERSGQNDELAAVKEKSKVLIDWLEDAEEESDEESDDE</sequence>
<dbReference type="Gene3D" id="2.160.10.10">
    <property type="entry name" value="Hexapeptide repeat proteins"/>
    <property type="match status" value="1"/>
</dbReference>
<feature type="region of interest" description="Disordered" evidence="8">
    <location>
        <begin position="448"/>
        <end position="475"/>
    </location>
</feature>
<keyword evidence="4" id="KW-0396">Initiation factor</keyword>
<dbReference type="EMBL" id="JAGSXJ010000012">
    <property type="protein sequence ID" value="KAH6686750.1"/>
    <property type="molecule type" value="Genomic_DNA"/>
</dbReference>
<dbReference type="FunFam" id="3.90.550.10:FF:000066">
    <property type="entry name" value="Translation initiation factor eIF-2B subunit epsilon"/>
    <property type="match status" value="1"/>
</dbReference>
<feature type="compositionally biased region" description="Polar residues" evidence="8">
    <location>
        <begin position="515"/>
        <end position="524"/>
    </location>
</feature>
<dbReference type="InterPro" id="IPR029044">
    <property type="entry name" value="Nucleotide-diphossugar_trans"/>
</dbReference>
<accession>A0A9P8VAH8</accession>
<evidence type="ECO:0000256" key="2">
    <source>
        <dbReference type="ARBA" id="ARBA00007878"/>
    </source>
</evidence>
<evidence type="ECO:0000256" key="5">
    <source>
        <dbReference type="ARBA" id="ARBA00044144"/>
    </source>
</evidence>
<evidence type="ECO:0000256" key="4">
    <source>
        <dbReference type="ARBA" id="ARBA00022540"/>
    </source>
</evidence>
<dbReference type="SUPFAM" id="SSF53448">
    <property type="entry name" value="Nucleotide-diphospho-sugar transferases"/>
    <property type="match status" value="1"/>
</dbReference>
<dbReference type="Proteomes" id="UP000770015">
    <property type="component" value="Unassembled WGS sequence"/>
</dbReference>
<dbReference type="PANTHER" id="PTHR45887:SF1">
    <property type="entry name" value="TRANSLATION INITIATION FACTOR EIF-2B SUBUNIT EPSILON"/>
    <property type="match status" value="1"/>
</dbReference>